<dbReference type="InterPro" id="IPR006094">
    <property type="entry name" value="Oxid_FAD_bind_N"/>
</dbReference>
<dbReference type="GO" id="GO:0009820">
    <property type="term" value="P:alkaloid metabolic process"/>
    <property type="evidence" value="ECO:0007669"/>
    <property type="project" value="UniProtKB-KW"/>
</dbReference>
<evidence type="ECO:0000256" key="10">
    <source>
        <dbReference type="ARBA" id="ARBA00023180"/>
    </source>
</evidence>
<dbReference type="InterPro" id="IPR016166">
    <property type="entry name" value="FAD-bd_PCMH"/>
</dbReference>
<protein>
    <submittedName>
        <fullName evidence="16">Berberine bridge enzyme-like 8</fullName>
    </submittedName>
    <submittedName>
        <fullName evidence="16">Reticuline oxidase-like protein</fullName>
    </submittedName>
</protein>
<evidence type="ECO:0000256" key="5">
    <source>
        <dbReference type="ARBA" id="ARBA00022589"/>
    </source>
</evidence>
<keyword evidence="8" id="KW-0274">FAD</keyword>
<comment type="subcellular location">
    <subcellularLocation>
        <location evidence="2">Vacuole</location>
    </subcellularLocation>
</comment>
<dbReference type="RefSeq" id="XP_016478851.1">
    <property type="nucleotide sequence ID" value="XM_016623365.1"/>
</dbReference>
<dbReference type="STRING" id="4097.A0A1S4AQI9"/>
<dbReference type="GO" id="GO:0016491">
    <property type="term" value="F:oxidoreductase activity"/>
    <property type="evidence" value="ECO:0007669"/>
    <property type="project" value="InterPro"/>
</dbReference>
<dbReference type="GO" id="GO:0071949">
    <property type="term" value="F:FAD binding"/>
    <property type="evidence" value="ECO:0007669"/>
    <property type="project" value="InterPro"/>
</dbReference>
<dbReference type="PROSITE" id="PS51387">
    <property type="entry name" value="FAD_PCMH"/>
    <property type="match status" value="1"/>
</dbReference>
<dbReference type="AlphaFoldDB" id="A0A1S4AQI9"/>
<feature type="chain" id="PRO_5010248413" evidence="13">
    <location>
        <begin position="27"/>
        <end position="549"/>
    </location>
</feature>
<proteinExistence type="inferred from homology"/>
<evidence type="ECO:0000256" key="6">
    <source>
        <dbReference type="ARBA" id="ARBA00022630"/>
    </source>
</evidence>
<dbReference type="RefSeq" id="XP_016478851.1">
    <property type="nucleotide sequence ID" value="XM_016623365.2"/>
</dbReference>
<keyword evidence="15" id="KW-1185">Reference proteome</keyword>
<dbReference type="GO" id="GO:0042179">
    <property type="term" value="P:nicotine biosynthetic process"/>
    <property type="evidence" value="ECO:0007669"/>
    <property type="project" value="UniProtKB-UniPathway"/>
</dbReference>
<dbReference type="SUPFAM" id="SSF56176">
    <property type="entry name" value="FAD-binding/transporter-associated domain-like"/>
    <property type="match status" value="1"/>
</dbReference>
<sequence>MRVSGFHSIRLLLVVILVSWGSSSLAQDQDHLSFIQCLKLYSDTLFPISTNLYNPEDALYSSVLSASIRNLRFNESYTPKPRLIITATHESHVQAAILCGKSHGLEMRIRSGGHDYEGSSYVSFVPFFVLDLLNFRSIIVNIKEETAWVQSGATVGELYYAIANKSKVHGFPAGMCPTNGVGGHFSGGGFGNMMRKYGLSVDNIIDAKLVDAQGRILERESMGEDLFWAITGGGAASFGVVLAYKIKLVPVPQNVTVFQVEKTGEDNITESVHRWLEIADGFDRDVFFNMILDVANHGVENKNRTIRATFMGFFLGDSERLITLMNDNFPELGLENQDCHQVSWIESVVYWGNLPINNGTSTEVLLNRTPPELYHSKIKSDYLQRSIPKEGLNLIFKKMVELEAPYMSFYPYGGKMSEISPDAKPFPHRAGNIANIMYGTDWTEHGFEAEYYYSGLTRKLYDFMTPFVSKFPREAYLNFKDFDLGINHHGQNSYLQGKGYGDKYFKENYDKLVEIKSRVDLENYFKNEQSIPLRPLSAEGKLQKGISVI</sequence>
<evidence type="ECO:0000256" key="3">
    <source>
        <dbReference type="ARBA" id="ARBA00005466"/>
    </source>
</evidence>
<evidence type="ECO:0000256" key="4">
    <source>
        <dbReference type="ARBA" id="ARBA00022554"/>
    </source>
</evidence>
<organism evidence="15 16">
    <name type="scientific">Nicotiana tabacum</name>
    <name type="common">Common tobacco</name>
    <dbReference type="NCBI Taxonomy" id="4097"/>
    <lineage>
        <taxon>Eukaryota</taxon>
        <taxon>Viridiplantae</taxon>
        <taxon>Streptophyta</taxon>
        <taxon>Embryophyta</taxon>
        <taxon>Tracheophyta</taxon>
        <taxon>Spermatophyta</taxon>
        <taxon>Magnoliopsida</taxon>
        <taxon>eudicotyledons</taxon>
        <taxon>Gunneridae</taxon>
        <taxon>Pentapetalae</taxon>
        <taxon>asterids</taxon>
        <taxon>lamiids</taxon>
        <taxon>Solanales</taxon>
        <taxon>Solanaceae</taxon>
        <taxon>Nicotianoideae</taxon>
        <taxon>Nicotianeae</taxon>
        <taxon>Nicotiana</taxon>
    </lineage>
</organism>
<keyword evidence="6" id="KW-0285">Flavoprotein</keyword>
<dbReference type="InterPro" id="IPR036318">
    <property type="entry name" value="FAD-bd_PCMH-like_sf"/>
</dbReference>
<evidence type="ECO:0000313" key="16">
    <source>
        <dbReference type="RefSeq" id="XP_016478851.1"/>
    </source>
</evidence>
<dbReference type="Pfam" id="PF01565">
    <property type="entry name" value="FAD_binding_4"/>
    <property type="match status" value="1"/>
</dbReference>
<dbReference type="InterPro" id="IPR016167">
    <property type="entry name" value="FAD-bd_PCMH_sub1"/>
</dbReference>
<dbReference type="Gene3D" id="3.30.43.10">
    <property type="entry name" value="Uridine Diphospho-n-acetylenolpyruvylglucosamine Reductase, domain 2"/>
    <property type="match status" value="1"/>
</dbReference>
<feature type="domain" description="FAD-binding PCMH-type" evidence="14">
    <location>
        <begin position="77"/>
        <end position="251"/>
    </location>
</feature>
<dbReference type="PANTHER" id="PTHR32448">
    <property type="entry name" value="OS08G0158400 PROTEIN"/>
    <property type="match status" value="1"/>
</dbReference>
<dbReference type="Gene3D" id="3.30.465.10">
    <property type="match status" value="1"/>
</dbReference>
<keyword evidence="10" id="KW-0325">Glycoprotein</keyword>
<evidence type="ECO:0000256" key="7">
    <source>
        <dbReference type="ARBA" id="ARBA00022729"/>
    </source>
</evidence>
<keyword evidence="4" id="KW-0926">Vacuole</keyword>
<comment type="cofactor">
    <cofactor evidence="1">
        <name>FAD</name>
        <dbReference type="ChEBI" id="CHEBI:57692"/>
    </cofactor>
</comment>
<dbReference type="Pfam" id="PF08031">
    <property type="entry name" value="BBE"/>
    <property type="match status" value="1"/>
</dbReference>
<keyword evidence="7 13" id="KW-0732">Signal</keyword>
<dbReference type="Proteomes" id="UP000790787">
    <property type="component" value="Chromosome 6"/>
</dbReference>
<evidence type="ECO:0000256" key="8">
    <source>
        <dbReference type="ARBA" id="ARBA00022827"/>
    </source>
</evidence>
<comment type="function">
    <text evidence="12">Involved in the biosynthesis of pyridine alkaloid natural products, leading mainly to the production of anabasine, anatabine, nicotine and nornicotine, effective deterrents against herbivores with antiparasitic and pesticide properties (neurotoxins); nornicotine serves as the precursor in the synthesis of the carcinogen compound N'-nitrosonornicotine (NNN). Catalyzes a late oxidation step subsequent to the pyridine ring condensation reaction in the biosynthesis of alkaloids.</text>
</comment>
<dbReference type="OMA" id="MESEVAW"/>
<dbReference type="UniPathway" id="UPA00107"/>
<dbReference type="KEGG" id="nta:107800217"/>
<gene>
    <name evidence="16" type="primary">LOC107800217</name>
</gene>
<evidence type="ECO:0000256" key="13">
    <source>
        <dbReference type="SAM" id="SignalP"/>
    </source>
</evidence>
<dbReference type="GO" id="GO:0005773">
    <property type="term" value="C:vacuole"/>
    <property type="evidence" value="ECO:0007669"/>
    <property type="project" value="UniProtKB-SubCell"/>
</dbReference>
<feature type="signal peptide" evidence="13">
    <location>
        <begin position="1"/>
        <end position="26"/>
    </location>
</feature>
<evidence type="ECO:0000256" key="12">
    <source>
        <dbReference type="ARBA" id="ARBA00045734"/>
    </source>
</evidence>
<name>A0A1S4AQI9_TOBAC</name>
<keyword evidence="5" id="KW-0017">Alkaloid metabolism</keyword>
<dbReference type="GeneID" id="107800217"/>
<dbReference type="PaxDb" id="4097-A0A1S4AQI9"/>
<comment type="similarity">
    <text evidence="3">Belongs to the oxygen-dependent FAD-linked oxidoreductase family.</text>
</comment>
<evidence type="ECO:0000259" key="14">
    <source>
        <dbReference type="PROSITE" id="PS51387"/>
    </source>
</evidence>
<evidence type="ECO:0000256" key="9">
    <source>
        <dbReference type="ARBA" id="ARBA00023157"/>
    </source>
</evidence>
<dbReference type="OrthoDB" id="407275at2759"/>
<accession>A0A1S4AQI9</accession>
<reference evidence="16" key="2">
    <citation type="submission" date="2025-08" db="UniProtKB">
        <authorList>
            <consortium name="RefSeq"/>
        </authorList>
    </citation>
    <scope>IDENTIFICATION</scope>
    <source>
        <tissue evidence="16">Leaf</tissue>
    </source>
</reference>
<dbReference type="SMR" id="A0A1S4AQI9"/>
<reference evidence="15" key="1">
    <citation type="journal article" date="2014" name="Nat. Commun.">
        <title>The tobacco genome sequence and its comparison with those of tomato and potato.</title>
        <authorList>
            <person name="Sierro N."/>
            <person name="Battey J.N."/>
            <person name="Ouadi S."/>
            <person name="Bakaher N."/>
            <person name="Bovet L."/>
            <person name="Willig A."/>
            <person name="Goepfert S."/>
            <person name="Peitsch M.C."/>
            <person name="Ivanov N.V."/>
        </authorList>
    </citation>
    <scope>NUCLEOTIDE SEQUENCE [LARGE SCALE GENOMIC DNA]</scope>
</reference>
<dbReference type="Gene3D" id="3.40.462.20">
    <property type="match status" value="1"/>
</dbReference>
<comment type="pathway">
    <text evidence="11">Alkaloid biosynthesis; nicotine biosynthesis.</text>
</comment>
<evidence type="ECO:0000256" key="11">
    <source>
        <dbReference type="ARBA" id="ARBA00034114"/>
    </source>
</evidence>
<evidence type="ECO:0000256" key="2">
    <source>
        <dbReference type="ARBA" id="ARBA00004116"/>
    </source>
</evidence>
<evidence type="ECO:0000313" key="15">
    <source>
        <dbReference type="Proteomes" id="UP000790787"/>
    </source>
</evidence>
<dbReference type="InterPro" id="IPR012951">
    <property type="entry name" value="BBE"/>
</dbReference>
<dbReference type="InterPro" id="IPR016169">
    <property type="entry name" value="FAD-bd_PCMH_sub2"/>
</dbReference>
<dbReference type="FunFam" id="3.30.43.10:FF:000004">
    <property type="entry name" value="Berberine bridge enzyme-like 15"/>
    <property type="match status" value="1"/>
</dbReference>
<keyword evidence="9" id="KW-1015">Disulfide bond</keyword>
<evidence type="ECO:0000256" key="1">
    <source>
        <dbReference type="ARBA" id="ARBA00001974"/>
    </source>
</evidence>